<dbReference type="Pfam" id="PF00651">
    <property type="entry name" value="BTB"/>
    <property type="match status" value="1"/>
</dbReference>
<dbReference type="Gene3D" id="2.60.210.10">
    <property type="entry name" value="Apoptosis, Tumor Necrosis Factor Receptor Associated Protein 2, Chain A"/>
    <property type="match status" value="1"/>
</dbReference>
<dbReference type="FunFam" id="3.30.710.10:FF:000159">
    <property type="entry name" value="Speckle-type POZ protein B"/>
    <property type="match status" value="1"/>
</dbReference>
<proteinExistence type="predicted"/>
<sequence length="362" mass="40668">MCAMKLPEDDSIPKRKIAKDSFIWLIENFSFCWGRLGREIASSKFQAHGSWYLAFRTGEDSNDDDRECQFLSFFLHHEDSQNVTAEATFCVVDVKNNDALKSTTTVLTFTDGIATSGFLGTITRSALQSEAAQLMPGDSLTIRCDLTLVEYSDEHTERHRTTLSVTDCRLSEDLGWLLDSGSGADVTVNVGDGRYHAHKAILASRSPVFRAMFQHDMLENLQGQVFVTDIEYEVFGEMLRFIYTGRSPNLDNMAHALMVAADKYGLLTLRDECEDALIENLSFESAAFSLIVGDKLNATILRHCSLNFICANLCEVMKTDGWCTLVDDHIDLVLDVIIAALPESCEDTIEPPAKRRRLYERR</sequence>
<dbReference type="SMART" id="SM00225">
    <property type="entry name" value="BTB"/>
    <property type="match status" value="1"/>
</dbReference>
<name>A0AAQ4DVR5_AMBAM</name>
<dbReference type="PROSITE" id="PS50097">
    <property type="entry name" value="BTB"/>
    <property type="match status" value="1"/>
</dbReference>
<dbReference type="Pfam" id="PF22486">
    <property type="entry name" value="MATH_2"/>
    <property type="match status" value="1"/>
</dbReference>
<dbReference type="SUPFAM" id="SSF54695">
    <property type="entry name" value="POZ domain"/>
    <property type="match status" value="1"/>
</dbReference>
<dbReference type="InterPro" id="IPR002083">
    <property type="entry name" value="MATH/TRAF_dom"/>
</dbReference>
<dbReference type="Gene3D" id="3.30.710.10">
    <property type="entry name" value="Potassium Channel Kv1.1, Chain A"/>
    <property type="match status" value="1"/>
</dbReference>
<dbReference type="PROSITE" id="PS50144">
    <property type="entry name" value="MATH"/>
    <property type="match status" value="1"/>
</dbReference>
<dbReference type="InterPro" id="IPR000210">
    <property type="entry name" value="BTB/POZ_dom"/>
</dbReference>
<evidence type="ECO:0000259" key="2">
    <source>
        <dbReference type="PROSITE" id="PS50144"/>
    </source>
</evidence>
<reference evidence="3 4" key="1">
    <citation type="journal article" date="2023" name="Arcadia Sci">
        <title>De novo assembly of a long-read Amblyomma americanum tick genome.</title>
        <authorList>
            <person name="Chou S."/>
            <person name="Poskanzer K.E."/>
            <person name="Rollins M."/>
            <person name="Thuy-Boun P.S."/>
        </authorList>
    </citation>
    <scope>NUCLEOTIDE SEQUENCE [LARGE SCALE GENOMIC DNA]</scope>
    <source>
        <strain evidence="3">F_SG_1</strain>
        <tissue evidence="3">Salivary glands</tissue>
    </source>
</reference>
<dbReference type="InterPro" id="IPR011333">
    <property type="entry name" value="SKP1/BTB/POZ_sf"/>
</dbReference>
<dbReference type="Proteomes" id="UP001321473">
    <property type="component" value="Unassembled WGS sequence"/>
</dbReference>
<dbReference type="AlphaFoldDB" id="A0AAQ4DVR5"/>
<dbReference type="GO" id="GO:0030163">
    <property type="term" value="P:protein catabolic process"/>
    <property type="evidence" value="ECO:0007669"/>
    <property type="project" value="UniProtKB-ARBA"/>
</dbReference>
<organism evidence="3 4">
    <name type="scientific">Amblyomma americanum</name>
    <name type="common">Lone star tick</name>
    <dbReference type="NCBI Taxonomy" id="6943"/>
    <lineage>
        <taxon>Eukaryota</taxon>
        <taxon>Metazoa</taxon>
        <taxon>Ecdysozoa</taxon>
        <taxon>Arthropoda</taxon>
        <taxon>Chelicerata</taxon>
        <taxon>Arachnida</taxon>
        <taxon>Acari</taxon>
        <taxon>Parasitiformes</taxon>
        <taxon>Ixodida</taxon>
        <taxon>Ixodoidea</taxon>
        <taxon>Ixodidae</taxon>
        <taxon>Amblyomminae</taxon>
        <taxon>Amblyomma</taxon>
    </lineage>
</organism>
<evidence type="ECO:0000259" key="1">
    <source>
        <dbReference type="PROSITE" id="PS50097"/>
    </source>
</evidence>
<comment type="caution">
    <text evidence="3">The sequence shown here is derived from an EMBL/GenBank/DDBJ whole genome shotgun (WGS) entry which is preliminary data.</text>
</comment>
<dbReference type="CDD" id="cd00121">
    <property type="entry name" value="MATH"/>
    <property type="match status" value="1"/>
</dbReference>
<feature type="domain" description="MATH" evidence="2">
    <location>
        <begin position="19"/>
        <end position="146"/>
    </location>
</feature>
<dbReference type="InterPro" id="IPR008974">
    <property type="entry name" value="TRAF-like"/>
</dbReference>
<keyword evidence="4" id="KW-1185">Reference proteome</keyword>
<feature type="domain" description="BTB" evidence="1">
    <location>
        <begin position="184"/>
        <end position="246"/>
    </location>
</feature>
<gene>
    <name evidence="3" type="ORF">V5799_006666</name>
</gene>
<dbReference type="EMBL" id="JARKHS020026239">
    <property type="protein sequence ID" value="KAK8766555.1"/>
    <property type="molecule type" value="Genomic_DNA"/>
</dbReference>
<evidence type="ECO:0000313" key="3">
    <source>
        <dbReference type="EMBL" id="KAK8766555.1"/>
    </source>
</evidence>
<dbReference type="Gene3D" id="1.25.40.420">
    <property type="match status" value="1"/>
</dbReference>
<protein>
    <recommendedName>
        <fullName evidence="5">BTB domain-containing protein</fullName>
    </recommendedName>
</protein>
<evidence type="ECO:0000313" key="4">
    <source>
        <dbReference type="Proteomes" id="UP001321473"/>
    </source>
</evidence>
<dbReference type="SUPFAM" id="SSF49599">
    <property type="entry name" value="TRAF domain-like"/>
    <property type="match status" value="1"/>
</dbReference>
<dbReference type="PANTHER" id="PTHR24413">
    <property type="entry name" value="SPECKLE-TYPE POZ PROTEIN"/>
    <property type="match status" value="1"/>
</dbReference>
<evidence type="ECO:0008006" key="5">
    <source>
        <dbReference type="Google" id="ProtNLM"/>
    </source>
</evidence>
<accession>A0AAQ4DVR5</accession>